<dbReference type="SUPFAM" id="SSF56112">
    <property type="entry name" value="Protein kinase-like (PK-like)"/>
    <property type="match status" value="1"/>
</dbReference>
<dbReference type="Gene3D" id="1.10.510.10">
    <property type="entry name" value="Transferase(Phosphotransferase) domain 1"/>
    <property type="match status" value="1"/>
</dbReference>
<dbReference type="PANTHER" id="PTHR48014:SF21">
    <property type="entry name" value="SERINE_THREONINE-PROTEIN KINASE FRAY2"/>
    <property type="match status" value="1"/>
</dbReference>
<dbReference type="AlphaFoldDB" id="A0ABD0Z163"/>
<dbReference type="InterPro" id="IPR047173">
    <property type="entry name" value="STRAD_A/B-like"/>
</dbReference>
<dbReference type="InterPro" id="IPR011009">
    <property type="entry name" value="Kinase-like_dom_sf"/>
</dbReference>
<evidence type="ECO:0000259" key="2">
    <source>
        <dbReference type="PROSITE" id="PS50011"/>
    </source>
</evidence>
<comment type="similarity">
    <text evidence="1">Belongs to the protein kinase superfamily. STE Ser/Thr protein kinase family. STE20 subfamily.</text>
</comment>
<name>A0ABD0Z163_9HEMI</name>
<dbReference type="PANTHER" id="PTHR48014">
    <property type="entry name" value="SERINE/THREONINE-PROTEIN KINASE FRAY2"/>
    <property type="match status" value="1"/>
</dbReference>
<dbReference type="Pfam" id="PF00069">
    <property type="entry name" value="Pkinase"/>
    <property type="match status" value="1"/>
</dbReference>
<protein>
    <recommendedName>
        <fullName evidence="2">Protein kinase domain-containing protein</fullName>
    </recommendedName>
</protein>
<evidence type="ECO:0000313" key="4">
    <source>
        <dbReference type="Proteomes" id="UP001558652"/>
    </source>
</evidence>
<evidence type="ECO:0000256" key="1">
    <source>
        <dbReference type="ARBA" id="ARBA00008874"/>
    </source>
</evidence>
<reference evidence="3 4" key="1">
    <citation type="submission" date="2024-07" db="EMBL/GenBank/DDBJ databases">
        <title>Chromosome-level genome assembly of the water stick insect Ranatra chinensis (Heteroptera: Nepidae).</title>
        <authorList>
            <person name="Liu X."/>
        </authorList>
    </citation>
    <scope>NUCLEOTIDE SEQUENCE [LARGE SCALE GENOMIC DNA]</scope>
    <source>
        <strain evidence="3">Cailab_2021Rc</strain>
        <tissue evidence="3">Muscle</tissue>
    </source>
</reference>
<organism evidence="3 4">
    <name type="scientific">Ranatra chinensis</name>
    <dbReference type="NCBI Taxonomy" id="642074"/>
    <lineage>
        <taxon>Eukaryota</taxon>
        <taxon>Metazoa</taxon>
        <taxon>Ecdysozoa</taxon>
        <taxon>Arthropoda</taxon>
        <taxon>Hexapoda</taxon>
        <taxon>Insecta</taxon>
        <taxon>Pterygota</taxon>
        <taxon>Neoptera</taxon>
        <taxon>Paraneoptera</taxon>
        <taxon>Hemiptera</taxon>
        <taxon>Heteroptera</taxon>
        <taxon>Panheteroptera</taxon>
        <taxon>Nepomorpha</taxon>
        <taxon>Nepidae</taxon>
        <taxon>Ranatrinae</taxon>
        <taxon>Ranatra</taxon>
    </lineage>
</organism>
<feature type="domain" description="Protein kinase" evidence="2">
    <location>
        <begin position="14"/>
        <end position="303"/>
    </location>
</feature>
<evidence type="ECO:0000313" key="3">
    <source>
        <dbReference type="EMBL" id="KAL1132667.1"/>
    </source>
</evidence>
<comment type="caution">
    <text evidence="3">The sequence shown here is derived from an EMBL/GenBank/DDBJ whole genome shotgun (WGS) entry which is preliminary data.</text>
</comment>
<dbReference type="Gene3D" id="3.30.200.20">
    <property type="entry name" value="Phosphorylase Kinase, domain 1"/>
    <property type="match status" value="1"/>
</dbReference>
<keyword evidence="4" id="KW-1185">Reference proteome</keyword>
<dbReference type="PROSITE" id="PS50011">
    <property type="entry name" value="PROTEIN_KINASE_DOM"/>
    <property type="match status" value="1"/>
</dbReference>
<dbReference type="Proteomes" id="UP001558652">
    <property type="component" value="Unassembled WGS sequence"/>
</dbReference>
<dbReference type="InterPro" id="IPR000719">
    <property type="entry name" value="Prot_kinase_dom"/>
</dbReference>
<accession>A0ABD0Z163</accession>
<dbReference type="EMBL" id="JBFDAA010000005">
    <property type="protein sequence ID" value="KAL1132667.1"/>
    <property type="molecule type" value="Genomic_DNA"/>
</dbReference>
<gene>
    <name evidence="3" type="ORF">AAG570_010619</name>
</gene>
<proteinExistence type="inferred from homology"/>
<sequence length="337" mass="37583">MSISYDTRPSNYQICSLLGECTTKIGAVYSARHLSSNTVVALKKYNLEKITREDTALIQEEIILMRQLCHPNVLPCLTAFVSGHTIVAVTPLMGYGSCHDIMMRHFSAGLPEPAIACILRAVITALGYLHSKAIIHRAVRASHILISTDGNVVLTGLRYSCRLLSEGGRWLRKVHMFPPSTLPNLNWLSPELLQQNLEGYSEKCDVYSFGVMGCELANGIVPFWDTPTTFMLTEKMRGASPQLIDCTTFVHSANQGYITEDDYMRAVSERKFSENFHSLCETCMEREAVKRPRPHQLLSHPFLKGAPHSSALPSLLLPAIPIVDSGVLEVQGTFYYY</sequence>